<dbReference type="KEGG" id="tvr:TVD_03810"/>
<accession>A0A0G3G4W0</accession>
<keyword evidence="1" id="KW-0067">ATP-binding</keyword>
<dbReference type="InterPro" id="IPR036163">
    <property type="entry name" value="HMA_dom_sf"/>
</dbReference>
<dbReference type="STRING" id="106634.TVD_03810"/>
<organism evidence="1 2">
    <name type="scientific">Thioalkalivibrio versutus</name>
    <dbReference type="NCBI Taxonomy" id="106634"/>
    <lineage>
        <taxon>Bacteria</taxon>
        <taxon>Pseudomonadati</taxon>
        <taxon>Pseudomonadota</taxon>
        <taxon>Gammaproteobacteria</taxon>
        <taxon>Chromatiales</taxon>
        <taxon>Ectothiorhodospiraceae</taxon>
        <taxon>Thioalkalivibrio</taxon>
    </lineage>
</organism>
<proteinExistence type="predicted"/>
<dbReference type="PROSITE" id="PS50846">
    <property type="entry name" value="HMA_2"/>
    <property type="match status" value="1"/>
</dbReference>
<dbReference type="AlphaFoldDB" id="A0A0G3G4W0"/>
<keyword evidence="1" id="KW-0547">Nucleotide-binding</keyword>
<dbReference type="PATRIC" id="fig|106634.4.peg.775"/>
<dbReference type="Proteomes" id="UP000064201">
    <property type="component" value="Chromosome"/>
</dbReference>
<dbReference type="Gene3D" id="3.30.70.100">
    <property type="match status" value="1"/>
</dbReference>
<keyword evidence="2" id="KW-1185">Reference proteome</keyword>
<sequence length="77" mass="8629">MSNHMADVTIHIDENTDHAARERIQDTLRELPGVMAASSHDERPHLMVVEYDPERVDSRKLLDTVTATGVHAELIGL</sequence>
<dbReference type="GO" id="GO:0005524">
    <property type="term" value="F:ATP binding"/>
    <property type="evidence" value="ECO:0007669"/>
    <property type="project" value="UniProtKB-KW"/>
</dbReference>
<gene>
    <name evidence="1" type="ORF">TVD_03810</name>
</gene>
<dbReference type="OrthoDB" id="5771502at2"/>
<name>A0A0G3G4W0_9GAMM</name>
<protein>
    <submittedName>
        <fullName evidence="1">ATP-binding protein</fullName>
    </submittedName>
</protein>
<reference evidence="1 2" key="1">
    <citation type="submission" date="2015-04" db="EMBL/GenBank/DDBJ databases">
        <title>Complete Sequence for the Genome of the Thioalkalivibrio versutus D301.</title>
        <authorList>
            <person name="Mu T."/>
            <person name="Zhou J."/>
            <person name="Xu X."/>
        </authorList>
    </citation>
    <scope>NUCLEOTIDE SEQUENCE [LARGE SCALE GENOMIC DNA]</scope>
    <source>
        <strain evidence="1 2">D301</strain>
    </source>
</reference>
<evidence type="ECO:0000313" key="1">
    <source>
        <dbReference type="EMBL" id="AKJ94547.1"/>
    </source>
</evidence>
<dbReference type="InterPro" id="IPR006121">
    <property type="entry name" value="HMA_dom"/>
</dbReference>
<dbReference type="GO" id="GO:0046872">
    <property type="term" value="F:metal ion binding"/>
    <property type="evidence" value="ECO:0007669"/>
    <property type="project" value="InterPro"/>
</dbReference>
<evidence type="ECO:0000313" key="2">
    <source>
        <dbReference type="Proteomes" id="UP000064201"/>
    </source>
</evidence>
<dbReference type="RefSeq" id="WP_018146192.1">
    <property type="nucleotide sequence ID" value="NZ_CP011367.1"/>
</dbReference>
<dbReference type="EMBL" id="CP011367">
    <property type="protein sequence ID" value="AKJ94547.1"/>
    <property type="molecule type" value="Genomic_DNA"/>
</dbReference>
<dbReference type="SUPFAM" id="SSF55008">
    <property type="entry name" value="HMA, heavy metal-associated domain"/>
    <property type="match status" value="1"/>
</dbReference>